<keyword evidence="10" id="KW-0804">Transcription</keyword>
<comment type="subcellular location">
    <subcellularLocation>
        <location evidence="2">Endoplasmic reticulum membrane</location>
        <topology evidence="2">Single-pass membrane protein</topology>
    </subcellularLocation>
    <subcellularLocation>
        <location evidence="1">Nucleus</location>
    </subcellularLocation>
</comment>
<evidence type="ECO:0000256" key="10">
    <source>
        <dbReference type="ARBA" id="ARBA00023163"/>
    </source>
</evidence>
<dbReference type="GeneTree" id="ENSGT00940000159221"/>
<reference evidence="16" key="3">
    <citation type="submission" date="2025-09" db="UniProtKB">
        <authorList>
            <consortium name="Ensembl"/>
        </authorList>
    </citation>
    <scope>IDENTIFICATION</scope>
</reference>
<reference evidence="17" key="1">
    <citation type="journal article" date="2018" name="PLoS ONE">
        <title>Chinook salmon (Oncorhynchus tshawytscha) genome and transcriptome.</title>
        <authorList>
            <person name="Christensen K.A."/>
            <person name="Leong J.S."/>
            <person name="Sakhrani D."/>
            <person name="Biagi C.A."/>
            <person name="Minkley D.R."/>
            <person name="Withler R.E."/>
            <person name="Rondeau E.B."/>
            <person name="Koop B.F."/>
            <person name="Devlin R.H."/>
        </authorList>
    </citation>
    <scope>NUCLEOTIDE SEQUENCE [LARGE SCALE GENOMIC DNA]</scope>
</reference>
<keyword evidence="17" id="KW-1185">Reference proteome</keyword>
<keyword evidence="7" id="KW-0805">Transcription regulation</keyword>
<dbReference type="FunFam" id="1.20.5.170:FF:000041">
    <property type="entry name" value="Cyclic AMP-dependent transcription factor ATF-6 beta"/>
    <property type="match status" value="1"/>
</dbReference>
<keyword evidence="13" id="KW-0175">Coiled coil</keyword>
<dbReference type="InterPro" id="IPR004827">
    <property type="entry name" value="bZIP"/>
</dbReference>
<dbReference type="InterPro" id="IPR051882">
    <property type="entry name" value="ATF_bZIP_TF"/>
</dbReference>
<evidence type="ECO:0000256" key="6">
    <source>
        <dbReference type="ARBA" id="ARBA00022989"/>
    </source>
</evidence>
<dbReference type="GO" id="GO:0005634">
    <property type="term" value="C:nucleus"/>
    <property type="evidence" value="ECO:0007669"/>
    <property type="project" value="UniProtKB-SubCell"/>
</dbReference>
<dbReference type="CDD" id="cd14700">
    <property type="entry name" value="bZIP_ATF6"/>
    <property type="match status" value="1"/>
</dbReference>
<keyword evidence="8" id="KW-0238">DNA-binding</keyword>
<feature type="coiled-coil region" evidence="13">
    <location>
        <begin position="285"/>
        <end position="319"/>
    </location>
</feature>
<dbReference type="PANTHER" id="PTHR46164:SF1">
    <property type="entry name" value="CYCLIC AMP-DEPENDENT TRANSCRIPTION FACTOR ATF-6 ALPHA"/>
    <property type="match status" value="1"/>
</dbReference>
<keyword evidence="5" id="KW-0256">Endoplasmic reticulum</keyword>
<evidence type="ECO:0000256" key="5">
    <source>
        <dbReference type="ARBA" id="ARBA00022824"/>
    </source>
</evidence>
<accession>A0AAZ3RJP7</accession>
<dbReference type="PROSITE" id="PS50217">
    <property type="entry name" value="BZIP"/>
    <property type="match status" value="1"/>
</dbReference>
<dbReference type="GO" id="GO:0000981">
    <property type="term" value="F:DNA-binding transcription factor activity, RNA polymerase II-specific"/>
    <property type="evidence" value="ECO:0007669"/>
    <property type="project" value="TreeGrafter"/>
</dbReference>
<evidence type="ECO:0000256" key="9">
    <source>
        <dbReference type="ARBA" id="ARBA00023136"/>
    </source>
</evidence>
<dbReference type="Ensembl" id="ENSOTST00005161568.1">
    <property type="protein sequence ID" value="ENSOTSP00005140510.1"/>
    <property type="gene ID" value="ENSOTSG00005060025.1"/>
</dbReference>
<feature type="region of interest" description="Disordered" evidence="14">
    <location>
        <begin position="441"/>
        <end position="461"/>
    </location>
</feature>
<keyword evidence="4" id="KW-0812">Transmembrane</keyword>
<evidence type="ECO:0000256" key="3">
    <source>
        <dbReference type="ARBA" id="ARBA00009050"/>
    </source>
</evidence>
<evidence type="ECO:0000256" key="2">
    <source>
        <dbReference type="ARBA" id="ARBA00004389"/>
    </source>
</evidence>
<keyword evidence="11" id="KW-0834">Unfolded protein response</keyword>
<dbReference type="SMART" id="SM00338">
    <property type="entry name" value="BRLZ"/>
    <property type="match status" value="1"/>
</dbReference>
<name>A0AAZ3RJP7_ONCTS</name>
<evidence type="ECO:0000259" key="15">
    <source>
        <dbReference type="PROSITE" id="PS50217"/>
    </source>
</evidence>
<organism evidence="16 17">
    <name type="scientific">Oncorhynchus tshawytscha</name>
    <name type="common">Chinook salmon</name>
    <name type="synonym">Salmo tshawytscha</name>
    <dbReference type="NCBI Taxonomy" id="74940"/>
    <lineage>
        <taxon>Eukaryota</taxon>
        <taxon>Metazoa</taxon>
        <taxon>Chordata</taxon>
        <taxon>Craniata</taxon>
        <taxon>Vertebrata</taxon>
        <taxon>Euteleostomi</taxon>
        <taxon>Actinopterygii</taxon>
        <taxon>Neopterygii</taxon>
        <taxon>Teleostei</taxon>
        <taxon>Protacanthopterygii</taxon>
        <taxon>Salmoniformes</taxon>
        <taxon>Salmonidae</taxon>
        <taxon>Salmoninae</taxon>
        <taxon>Oncorhynchus</taxon>
    </lineage>
</organism>
<dbReference type="Pfam" id="PF00170">
    <property type="entry name" value="bZIP_1"/>
    <property type="match status" value="1"/>
</dbReference>
<dbReference type="PANTHER" id="PTHR46164">
    <property type="entry name" value="ATF6, ISOFORM C"/>
    <property type="match status" value="1"/>
</dbReference>
<keyword evidence="9" id="KW-0472">Membrane</keyword>
<sequence>MSSDLMLDFETQEQQMMNGETGTMSIDQDGEWDISLFEELDNLGDADELFQALECVGYVTLCSLSADGDLSVDSVSPAHTMSSVTSPASRDALSPYSIQDLSQSPQPSPAVSVCSESSGFSEPPLAKRAPKRTNQATRVKRPIQLTPKVSIQPRPVVTAVPQHAAGPLQTVIIQHLQTTLVPHPAVVKPAPVSIQPAPPIGGPLVLCQPAQVLQIHTPQAVTGHLVTMPTLTQERPAVSSLSVIRPITVVIGQLNDGSNVSQRQQRMIKNRESASQSRKKKKEYLLTLEVRLKMALSENQLLKNENGTLKRQLEGLLSENTVLKTSAPKRRAICLMVVLVFLMLNVGPMSKINLNFSLIVLPLCLCLPPRLCLSPCFSLSVSLRPSVCLSSEDKALMVVKKDPLFFGPPPPCLPPVNRTKCLRLNHELRGWVHRHEVERTKTRRMSNSQHRANRTIPKEDKKAEVSQVLAVQYTDSTEKSPGNELQVYFAPHRTYNDFFDEIHRRGDTFYVVSFRRDHLLLPATSHNKGSRPKMSVVLPAMNINDRVIKDKEFEVMMQIDCEVTDTRILHIKSSSIPPFLRVNRTHTLYPPSPADSKATPPVQVLMGSA</sequence>
<feature type="region of interest" description="Disordered" evidence="14">
    <location>
        <begin position="97"/>
        <end position="137"/>
    </location>
</feature>
<dbReference type="Proteomes" id="UP000694402">
    <property type="component" value="Unassembled WGS sequence"/>
</dbReference>
<keyword evidence="12" id="KW-0539">Nucleus</keyword>
<comment type="similarity">
    <text evidence="3">Belongs to the bZIP family. ATF subfamily.</text>
</comment>
<evidence type="ECO:0000313" key="17">
    <source>
        <dbReference type="Proteomes" id="UP000694402"/>
    </source>
</evidence>
<keyword evidence="6" id="KW-1133">Transmembrane helix</keyword>
<evidence type="ECO:0000256" key="14">
    <source>
        <dbReference type="SAM" id="MobiDB-lite"/>
    </source>
</evidence>
<dbReference type="Gene3D" id="1.20.5.170">
    <property type="match status" value="1"/>
</dbReference>
<evidence type="ECO:0000256" key="11">
    <source>
        <dbReference type="ARBA" id="ARBA00023230"/>
    </source>
</evidence>
<evidence type="ECO:0000256" key="7">
    <source>
        <dbReference type="ARBA" id="ARBA00023015"/>
    </source>
</evidence>
<dbReference type="InterPro" id="IPR046347">
    <property type="entry name" value="bZIP_sf"/>
</dbReference>
<evidence type="ECO:0000256" key="4">
    <source>
        <dbReference type="ARBA" id="ARBA00022692"/>
    </source>
</evidence>
<evidence type="ECO:0000256" key="13">
    <source>
        <dbReference type="SAM" id="Coils"/>
    </source>
</evidence>
<gene>
    <name evidence="16" type="primary">ATF6</name>
</gene>
<evidence type="ECO:0000256" key="1">
    <source>
        <dbReference type="ARBA" id="ARBA00004123"/>
    </source>
</evidence>
<reference evidence="16" key="2">
    <citation type="submission" date="2025-08" db="UniProtKB">
        <authorList>
            <consortium name="Ensembl"/>
        </authorList>
    </citation>
    <scope>IDENTIFICATION</scope>
</reference>
<dbReference type="GO" id="GO:0030968">
    <property type="term" value="P:endoplasmic reticulum unfolded protein response"/>
    <property type="evidence" value="ECO:0007669"/>
    <property type="project" value="TreeGrafter"/>
</dbReference>
<proteinExistence type="inferred from homology"/>
<dbReference type="AlphaFoldDB" id="A0AAZ3RJP7"/>
<protein>
    <recommendedName>
        <fullName evidence="15">BZIP domain-containing protein</fullName>
    </recommendedName>
</protein>
<dbReference type="PROSITE" id="PS00036">
    <property type="entry name" value="BZIP_BASIC"/>
    <property type="match status" value="1"/>
</dbReference>
<dbReference type="GO" id="GO:0005789">
    <property type="term" value="C:endoplasmic reticulum membrane"/>
    <property type="evidence" value="ECO:0007669"/>
    <property type="project" value="UniProtKB-SubCell"/>
</dbReference>
<dbReference type="GO" id="GO:0000978">
    <property type="term" value="F:RNA polymerase II cis-regulatory region sequence-specific DNA binding"/>
    <property type="evidence" value="ECO:0007669"/>
    <property type="project" value="TreeGrafter"/>
</dbReference>
<evidence type="ECO:0000313" key="16">
    <source>
        <dbReference type="Ensembl" id="ENSOTSP00005140510.1"/>
    </source>
</evidence>
<evidence type="ECO:0000256" key="8">
    <source>
        <dbReference type="ARBA" id="ARBA00023125"/>
    </source>
</evidence>
<dbReference type="SUPFAM" id="SSF57959">
    <property type="entry name" value="Leucine zipper domain"/>
    <property type="match status" value="1"/>
</dbReference>
<feature type="domain" description="BZIP" evidence="15">
    <location>
        <begin position="260"/>
        <end position="323"/>
    </location>
</feature>
<evidence type="ECO:0000256" key="12">
    <source>
        <dbReference type="ARBA" id="ARBA00023242"/>
    </source>
</evidence>